<dbReference type="Proteomes" id="UP000800200">
    <property type="component" value="Unassembled WGS sequence"/>
</dbReference>
<dbReference type="EMBL" id="ML994629">
    <property type="protein sequence ID" value="KAF2186655.1"/>
    <property type="molecule type" value="Genomic_DNA"/>
</dbReference>
<reference evidence="2" key="1">
    <citation type="journal article" date="2020" name="Stud. Mycol.">
        <title>101 Dothideomycetes genomes: a test case for predicting lifestyles and emergence of pathogens.</title>
        <authorList>
            <person name="Haridas S."/>
            <person name="Albert R."/>
            <person name="Binder M."/>
            <person name="Bloem J."/>
            <person name="Labutti K."/>
            <person name="Salamov A."/>
            <person name="Andreopoulos B."/>
            <person name="Baker S."/>
            <person name="Barry K."/>
            <person name="Bills G."/>
            <person name="Bluhm B."/>
            <person name="Cannon C."/>
            <person name="Castanera R."/>
            <person name="Culley D."/>
            <person name="Daum C."/>
            <person name="Ezra D."/>
            <person name="Gonzalez J."/>
            <person name="Henrissat B."/>
            <person name="Kuo A."/>
            <person name="Liang C."/>
            <person name="Lipzen A."/>
            <person name="Lutzoni F."/>
            <person name="Magnuson J."/>
            <person name="Mondo S."/>
            <person name="Nolan M."/>
            <person name="Ohm R."/>
            <person name="Pangilinan J."/>
            <person name="Park H.-J."/>
            <person name="Ramirez L."/>
            <person name="Alfaro M."/>
            <person name="Sun H."/>
            <person name="Tritt A."/>
            <person name="Yoshinaga Y."/>
            <person name="Zwiers L.-H."/>
            <person name="Turgeon B."/>
            <person name="Goodwin S."/>
            <person name="Spatafora J."/>
            <person name="Crous P."/>
            <person name="Grigoriev I."/>
        </authorList>
    </citation>
    <scope>NUCLEOTIDE SEQUENCE</scope>
    <source>
        <strain evidence="2">CBS 207.26</strain>
    </source>
</reference>
<evidence type="ECO:0000313" key="2">
    <source>
        <dbReference type="EMBL" id="KAF2186655.1"/>
    </source>
</evidence>
<proteinExistence type="predicted"/>
<gene>
    <name evidence="2" type="ORF">K469DRAFT_142747</name>
</gene>
<keyword evidence="1" id="KW-0812">Transmembrane</keyword>
<evidence type="ECO:0000256" key="1">
    <source>
        <dbReference type="SAM" id="Phobius"/>
    </source>
</evidence>
<organism evidence="2 3">
    <name type="scientific">Zopfia rhizophila CBS 207.26</name>
    <dbReference type="NCBI Taxonomy" id="1314779"/>
    <lineage>
        <taxon>Eukaryota</taxon>
        <taxon>Fungi</taxon>
        <taxon>Dikarya</taxon>
        <taxon>Ascomycota</taxon>
        <taxon>Pezizomycotina</taxon>
        <taxon>Dothideomycetes</taxon>
        <taxon>Dothideomycetes incertae sedis</taxon>
        <taxon>Zopfiaceae</taxon>
        <taxon>Zopfia</taxon>
    </lineage>
</organism>
<evidence type="ECO:0000313" key="3">
    <source>
        <dbReference type="Proteomes" id="UP000800200"/>
    </source>
</evidence>
<accession>A0A6A6E6M5</accession>
<feature type="transmembrane region" description="Helical" evidence="1">
    <location>
        <begin position="20"/>
        <end position="39"/>
    </location>
</feature>
<keyword evidence="3" id="KW-1185">Reference proteome</keyword>
<keyword evidence="1" id="KW-0472">Membrane</keyword>
<protein>
    <submittedName>
        <fullName evidence="2">Uncharacterized protein</fullName>
    </submittedName>
</protein>
<dbReference type="AlphaFoldDB" id="A0A6A6E6M5"/>
<sequence length="96" mass="10805">MYLPQHSLLLEYCPPKHSTAKFFFFFFLVLLPLCCISGVQHCFYYPFAQHTNFLYPQILKLHVLLTTCSSLSKVGRAESPSVSGFGHLLSLSAAFG</sequence>
<keyword evidence="1" id="KW-1133">Transmembrane helix</keyword>
<name>A0A6A6E6M5_9PEZI</name>